<name>A0A1A8HK51_9TELE</name>
<dbReference type="EMBL" id="HAEC01016394">
    <property type="protein sequence ID" value="SBQ84615.1"/>
    <property type="molecule type" value="Transcribed_RNA"/>
</dbReference>
<accession>A0A1A8HK51</accession>
<evidence type="ECO:0000313" key="1">
    <source>
        <dbReference type="EMBL" id="SBQ84615.1"/>
    </source>
</evidence>
<organism evidence="1">
    <name type="scientific">Nothobranchius korthausae</name>
    <dbReference type="NCBI Taxonomy" id="1143690"/>
    <lineage>
        <taxon>Eukaryota</taxon>
        <taxon>Metazoa</taxon>
        <taxon>Chordata</taxon>
        <taxon>Craniata</taxon>
        <taxon>Vertebrata</taxon>
        <taxon>Euteleostomi</taxon>
        <taxon>Actinopterygii</taxon>
        <taxon>Neopterygii</taxon>
        <taxon>Teleostei</taxon>
        <taxon>Neoteleostei</taxon>
        <taxon>Acanthomorphata</taxon>
        <taxon>Ovalentaria</taxon>
        <taxon>Atherinomorphae</taxon>
        <taxon>Cyprinodontiformes</taxon>
        <taxon>Nothobranchiidae</taxon>
        <taxon>Nothobranchius</taxon>
    </lineage>
</organism>
<feature type="non-terminal residue" evidence="1">
    <location>
        <position position="1"/>
    </location>
</feature>
<reference evidence="1" key="2">
    <citation type="submission" date="2016-06" db="EMBL/GenBank/DDBJ databases">
        <title>The genome of a short-lived fish provides insights into sex chromosome evolution and the genetic control of aging.</title>
        <authorList>
            <person name="Reichwald K."/>
            <person name="Felder M."/>
            <person name="Petzold A."/>
            <person name="Koch P."/>
            <person name="Groth M."/>
            <person name="Platzer M."/>
        </authorList>
    </citation>
    <scope>NUCLEOTIDE SEQUENCE</scope>
    <source>
        <tissue evidence="1">Brain</tissue>
    </source>
</reference>
<reference evidence="1" key="1">
    <citation type="submission" date="2016-05" db="EMBL/GenBank/DDBJ databases">
        <authorList>
            <person name="Lavstsen T."/>
            <person name="Jespersen J.S."/>
        </authorList>
    </citation>
    <scope>NUCLEOTIDE SEQUENCE</scope>
    <source>
        <tissue evidence="1">Brain</tissue>
    </source>
</reference>
<proteinExistence type="predicted"/>
<sequence>KSTATTAVLMWKACKRTSTHLFSWQCSFTCV</sequence>
<protein>
    <submittedName>
        <fullName evidence="1">PR domain containing 16</fullName>
    </submittedName>
</protein>
<dbReference type="AlphaFoldDB" id="A0A1A8HK51"/>
<gene>
    <name evidence="1" type="primary">PRDM16</name>
</gene>